<dbReference type="AlphaFoldDB" id="A0A8F1SC27"/>
<dbReference type="EMBL" id="CP076460">
    <property type="protein sequence ID" value="QWQ32654.1"/>
    <property type="molecule type" value="Genomic_DNA"/>
</dbReference>
<reference evidence="1" key="1">
    <citation type="submission" date="2021-06" db="EMBL/GenBank/DDBJ databases">
        <title>An adapted protocol for Saccharibacteria cultivation: two new species join this phylum of Candidate Phyla Radiations.</title>
        <authorList>
            <person name="Ibrahim A."/>
            <person name="Maatouk M."/>
            <person name="Zgheib R."/>
            <person name="Haddad G."/>
            <person name="Bou Khalil J."/>
            <person name="Raoult D."/>
            <person name="Bittar F."/>
        </authorList>
    </citation>
    <scope>NUCLEOTIDE SEQUENCE</scope>
    <source>
        <strain evidence="1">IHU1</strain>
    </source>
</reference>
<organism evidence="1 2">
    <name type="scientific">Candidatus Minimicrobia naudis</name>
    <dbReference type="NCBI Taxonomy" id="2841263"/>
    <lineage>
        <taxon>Bacteria</taxon>
        <taxon>Candidatus Saccharimonadota</taxon>
        <taxon>Candidatus Saccharimonadota incertae sedis</taxon>
        <taxon>Candidatus Minimicrobia</taxon>
    </lineage>
</organism>
<keyword evidence="2" id="KW-1185">Reference proteome</keyword>
<evidence type="ECO:0008006" key="3">
    <source>
        <dbReference type="Google" id="ProtNLM"/>
    </source>
</evidence>
<evidence type="ECO:0000313" key="2">
    <source>
        <dbReference type="Proteomes" id="UP000679129"/>
    </source>
</evidence>
<name>A0A8F1SC27_9BACT</name>
<dbReference type="Proteomes" id="UP000679129">
    <property type="component" value="Chromosome"/>
</dbReference>
<proteinExistence type="predicted"/>
<gene>
    <name evidence="1" type="ORF">KOY48_02335</name>
</gene>
<dbReference type="KEGG" id="mnd:KOY48_02335"/>
<accession>A0A8F1SC27</accession>
<protein>
    <recommendedName>
        <fullName evidence="3">Cation-transporting P-type ATPase C-terminal domain-containing protein</fullName>
    </recommendedName>
</protein>
<evidence type="ECO:0000313" key="1">
    <source>
        <dbReference type="EMBL" id="QWQ32654.1"/>
    </source>
</evidence>
<sequence length="64" mass="7216">MQILWVNLVTDTSMVIPIGLEPAKRTPWKRRTKQPGTNSGQNDLADVYCRLDDVVAGSRHLCHI</sequence>